<dbReference type="GeneID" id="112683629"/>
<name>A0A8B8FIJ6_9HEMI</name>
<organism evidence="1 2">
    <name type="scientific">Sipha flava</name>
    <name type="common">yellow sugarcane aphid</name>
    <dbReference type="NCBI Taxonomy" id="143950"/>
    <lineage>
        <taxon>Eukaryota</taxon>
        <taxon>Metazoa</taxon>
        <taxon>Ecdysozoa</taxon>
        <taxon>Arthropoda</taxon>
        <taxon>Hexapoda</taxon>
        <taxon>Insecta</taxon>
        <taxon>Pterygota</taxon>
        <taxon>Neoptera</taxon>
        <taxon>Paraneoptera</taxon>
        <taxon>Hemiptera</taxon>
        <taxon>Sternorrhyncha</taxon>
        <taxon>Aphidomorpha</taxon>
        <taxon>Aphidoidea</taxon>
        <taxon>Aphididae</taxon>
        <taxon>Sipha</taxon>
    </lineage>
</organism>
<gene>
    <name evidence="2" type="primary">LOC112683629</name>
</gene>
<proteinExistence type="predicted"/>
<dbReference type="PANTHER" id="PTHR45749">
    <property type="match status" value="1"/>
</dbReference>
<keyword evidence="1" id="KW-1185">Reference proteome</keyword>
<dbReference type="Proteomes" id="UP000694846">
    <property type="component" value="Unplaced"/>
</dbReference>
<evidence type="ECO:0000313" key="2">
    <source>
        <dbReference type="RefSeq" id="XP_025410523.1"/>
    </source>
</evidence>
<accession>A0A8B8FIJ6</accession>
<dbReference type="PANTHER" id="PTHR45749:SF23">
    <property type="entry name" value="ZINC FINGER MYM-TYPE PROTEIN 1-LIKE"/>
    <property type="match status" value="1"/>
</dbReference>
<reference evidence="2" key="1">
    <citation type="submission" date="2025-08" db="UniProtKB">
        <authorList>
            <consortium name="RefSeq"/>
        </authorList>
    </citation>
    <scope>IDENTIFICATION</scope>
    <source>
        <tissue evidence="2">Whole body</tissue>
    </source>
</reference>
<sequence length="392" mass="45772">MRKLQNGEKKIRDWIVYSPSKNALFCYQCLLFSPKPTVFGNKDEGFISWKKCNEILHEHETSKNHAESVKIWFSRIKKDCSVIDIELKKDIENQTSYWKNVLHRIVETISFLASRGLAFRGDNQTFGSKQNGNYLGYLELLAKFDPFLSAHIAKYGNKGKGNVSYLSSTICDEFIMLMMDSNPDITTHDQLTIAVRYITKEDKPVERFLGFMSSVGHKGTDMELIKKMCTTRWSSRYDVCKAIFNGYEQVLSALKTIRDDERQKKETRHEASSIYNKIKSLNFCFMICMWTPILQRFNATSVTLQSIDIDLVTVVTLYKSLETYLEDIRNKFDFFLEQAKIMSSEKCFSWEISRKKKRKRFFDENETADEKVLESCQKMKCGVFLVIIDRLM</sequence>
<evidence type="ECO:0000313" key="1">
    <source>
        <dbReference type="Proteomes" id="UP000694846"/>
    </source>
</evidence>
<dbReference type="AlphaFoldDB" id="A0A8B8FIJ6"/>
<dbReference type="OrthoDB" id="6600894at2759"/>
<dbReference type="RefSeq" id="XP_025410523.1">
    <property type="nucleotide sequence ID" value="XM_025554738.1"/>
</dbReference>
<protein>
    <submittedName>
        <fullName evidence="2">Uncharacterized protein LOC112683629</fullName>
    </submittedName>
</protein>